<keyword evidence="3" id="KW-1185">Reference proteome</keyword>
<dbReference type="EMBL" id="OV651827">
    <property type="protein sequence ID" value="CAH1103905.1"/>
    <property type="molecule type" value="Genomic_DNA"/>
</dbReference>
<dbReference type="AlphaFoldDB" id="A0A9P0CQ87"/>
<organism evidence="2 3">
    <name type="scientific">Psylliodes chrysocephalus</name>
    <dbReference type="NCBI Taxonomy" id="3402493"/>
    <lineage>
        <taxon>Eukaryota</taxon>
        <taxon>Metazoa</taxon>
        <taxon>Ecdysozoa</taxon>
        <taxon>Arthropoda</taxon>
        <taxon>Hexapoda</taxon>
        <taxon>Insecta</taxon>
        <taxon>Pterygota</taxon>
        <taxon>Neoptera</taxon>
        <taxon>Endopterygota</taxon>
        <taxon>Coleoptera</taxon>
        <taxon>Polyphaga</taxon>
        <taxon>Cucujiformia</taxon>
        <taxon>Chrysomeloidea</taxon>
        <taxon>Chrysomelidae</taxon>
        <taxon>Galerucinae</taxon>
        <taxon>Alticini</taxon>
        <taxon>Psylliodes</taxon>
    </lineage>
</organism>
<evidence type="ECO:0000256" key="1">
    <source>
        <dbReference type="SAM" id="MobiDB-lite"/>
    </source>
</evidence>
<name>A0A9P0CQ87_9CUCU</name>
<evidence type="ECO:0008006" key="4">
    <source>
        <dbReference type="Google" id="ProtNLM"/>
    </source>
</evidence>
<dbReference type="SUPFAM" id="SSF74788">
    <property type="entry name" value="Cullin repeat-like"/>
    <property type="match status" value="1"/>
</dbReference>
<protein>
    <recommendedName>
        <fullName evidence="4">Cullin-5</fullName>
    </recommendedName>
</protein>
<proteinExistence type="predicted"/>
<feature type="region of interest" description="Disordered" evidence="1">
    <location>
        <begin position="72"/>
        <end position="95"/>
    </location>
</feature>
<evidence type="ECO:0000313" key="2">
    <source>
        <dbReference type="EMBL" id="CAH1103905.1"/>
    </source>
</evidence>
<dbReference type="InterPro" id="IPR016159">
    <property type="entry name" value="Cullin_repeat-like_dom_sf"/>
</dbReference>
<feature type="compositionally biased region" description="Polar residues" evidence="1">
    <location>
        <begin position="72"/>
        <end position="90"/>
    </location>
</feature>
<reference evidence="2" key="1">
    <citation type="submission" date="2022-01" db="EMBL/GenBank/DDBJ databases">
        <authorList>
            <person name="King R."/>
        </authorList>
    </citation>
    <scope>NUCLEOTIDE SEQUENCE</scope>
</reference>
<dbReference type="Gene3D" id="1.20.1310.10">
    <property type="entry name" value="Cullin Repeats"/>
    <property type="match status" value="2"/>
</dbReference>
<gene>
    <name evidence="2" type="ORF">PSYICH_LOCUS4734</name>
</gene>
<accession>A0A9P0CQ87</accession>
<sequence>MLKEKGQLKFEDKWPYMGPIVLKLLKQEPVSPAEWQELFYDVHLVCLWDEKGPAKLKDHLHDDIVQFIKQAQTRGKPASNNSTVQNNSGKKTPGEESIVRKLMLDSWNESIFSDIKHRLQESAMKLVHAERNGEAFDSQLVIGM</sequence>
<evidence type="ECO:0000313" key="3">
    <source>
        <dbReference type="Proteomes" id="UP001153636"/>
    </source>
</evidence>
<dbReference type="Proteomes" id="UP001153636">
    <property type="component" value="Chromosome 15"/>
</dbReference>
<dbReference type="OrthoDB" id="27073at2759"/>